<dbReference type="InterPro" id="IPR050696">
    <property type="entry name" value="FtsA/MreB"/>
</dbReference>
<dbReference type="Proteomes" id="UP000179003">
    <property type="component" value="Unassembled WGS sequence"/>
</dbReference>
<dbReference type="InterPro" id="IPR043129">
    <property type="entry name" value="ATPase_NBD"/>
</dbReference>
<dbReference type="GO" id="GO:0032153">
    <property type="term" value="C:cell division site"/>
    <property type="evidence" value="ECO:0007669"/>
    <property type="project" value="UniProtKB-UniRule"/>
</dbReference>
<proteinExistence type="inferred from homology"/>
<dbReference type="EMBL" id="MFAE01000003">
    <property type="protein sequence ID" value="OGD67568.1"/>
    <property type="molecule type" value="Genomic_DNA"/>
</dbReference>
<comment type="function">
    <text evidence="5">Cell division protein that is involved in the assembly of the Z ring. May serve as a membrane anchor for the Z ring.</text>
</comment>
<evidence type="ECO:0000313" key="7">
    <source>
        <dbReference type="EMBL" id="OGD67568.1"/>
    </source>
</evidence>
<dbReference type="GO" id="GO:0043093">
    <property type="term" value="P:FtsZ-dependent cytokinesis"/>
    <property type="evidence" value="ECO:0007669"/>
    <property type="project" value="UniProtKB-UniRule"/>
</dbReference>
<dbReference type="Gene3D" id="3.30.420.40">
    <property type="match status" value="3"/>
</dbReference>
<dbReference type="PANTHER" id="PTHR32432">
    <property type="entry name" value="CELL DIVISION PROTEIN FTSA-RELATED"/>
    <property type="match status" value="1"/>
</dbReference>
<dbReference type="AlphaFoldDB" id="A0A1F5EJJ4"/>
<keyword evidence="4 5" id="KW-0131">Cell cycle</keyword>
<keyword evidence="3 5" id="KW-0472">Membrane</keyword>
<evidence type="ECO:0000256" key="5">
    <source>
        <dbReference type="HAMAP-Rule" id="MF_02033"/>
    </source>
</evidence>
<comment type="subcellular location">
    <subcellularLocation>
        <location evidence="5">Cell membrane</location>
        <topology evidence="5">Peripheral membrane protein</topology>
        <orientation evidence="5">Cytoplasmic side</orientation>
    </subcellularLocation>
    <text evidence="5">Localizes to the Z ring in an FtsZ-dependent manner. Targeted to the membrane through a conserved C-terminal amphipathic helix.</text>
</comment>
<accession>A0A1F5EJJ4</accession>
<protein>
    <recommendedName>
        <fullName evidence="5">Cell division protein FtsA</fullName>
    </recommendedName>
</protein>
<dbReference type="InterPro" id="IPR020823">
    <property type="entry name" value="Cell_div_FtsA"/>
</dbReference>
<feature type="domain" description="SHS2" evidence="6">
    <location>
        <begin position="6"/>
        <end position="197"/>
    </location>
</feature>
<organism evidence="7 8">
    <name type="scientific">Candidatus Campbellbacteria bacterium RIFOXYC2_FULL_35_25</name>
    <dbReference type="NCBI Taxonomy" id="1797582"/>
    <lineage>
        <taxon>Bacteria</taxon>
        <taxon>Candidatus Campbelliibacteriota</taxon>
    </lineage>
</organism>
<reference evidence="7 8" key="1">
    <citation type="journal article" date="2016" name="Nat. Commun.">
        <title>Thousands of microbial genomes shed light on interconnected biogeochemical processes in an aquifer system.</title>
        <authorList>
            <person name="Anantharaman K."/>
            <person name="Brown C.T."/>
            <person name="Hug L.A."/>
            <person name="Sharon I."/>
            <person name="Castelle C.J."/>
            <person name="Probst A.J."/>
            <person name="Thomas B.C."/>
            <person name="Singh A."/>
            <person name="Wilkins M.J."/>
            <person name="Karaoz U."/>
            <person name="Brodie E.L."/>
            <person name="Williams K.H."/>
            <person name="Hubbard S.S."/>
            <person name="Banfield J.F."/>
        </authorList>
    </citation>
    <scope>NUCLEOTIDE SEQUENCE [LARGE SCALE GENOMIC DNA]</scope>
</reference>
<evidence type="ECO:0000256" key="3">
    <source>
        <dbReference type="ARBA" id="ARBA00023136"/>
    </source>
</evidence>
<dbReference type="SUPFAM" id="SSF53067">
    <property type="entry name" value="Actin-like ATPase domain"/>
    <property type="match status" value="2"/>
</dbReference>
<dbReference type="GO" id="GO:0009898">
    <property type="term" value="C:cytoplasmic side of plasma membrane"/>
    <property type="evidence" value="ECO:0007669"/>
    <property type="project" value="UniProtKB-UniRule"/>
</dbReference>
<evidence type="ECO:0000259" key="6">
    <source>
        <dbReference type="SMART" id="SM00842"/>
    </source>
</evidence>
<dbReference type="PANTHER" id="PTHR32432:SF4">
    <property type="entry name" value="CELL DIVISION PROTEIN FTSA"/>
    <property type="match status" value="1"/>
</dbReference>
<evidence type="ECO:0000313" key="8">
    <source>
        <dbReference type="Proteomes" id="UP000179003"/>
    </source>
</evidence>
<comment type="similarity">
    <text evidence="5">Belongs to the FtsA/MreB family.</text>
</comment>
<dbReference type="Pfam" id="PF02491">
    <property type="entry name" value="SHS2_FTSA"/>
    <property type="match status" value="1"/>
</dbReference>
<dbReference type="PIRSF" id="PIRSF003101">
    <property type="entry name" value="FtsA"/>
    <property type="match status" value="1"/>
</dbReference>
<keyword evidence="2 5" id="KW-0132">Cell division</keyword>
<gene>
    <name evidence="5" type="primary">ftsA</name>
    <name evidence="7" type="ORF">A2442_02425</name>
</gene>
<name>A0A1F5EJJ4_9BACT</name>
<comment type="caution">
    <text evidence="7">The sequence shown here is derived from an EMBL/GenBank/DDBJ whole genome shotgun (WGS) entry which is preliminary data.</text>
</comment>
<dbReference type="CDD" id="cd24048">
    <property type="entry name" value="ASKHA_NBD_FtsA"/>
    <property type="match status" value="1"/>
</dbReference>
<dbReference type="STRING" id="1797582.A2442_02425"/>
<keyword evidence="1 5" id="KW-1003">Cell membrane</keyword>
<dbReference type="Gene3D" id="3.30.1490.110">
    <property type="match status" value="1"/>
</dbReference>
<evidence type="ECO:0000256" key="2">
    <source>
        <dbReference type="ARBA" id="ARBA00022618"/>
    </source>
</evidence>
<sequence length="388" mass="41884">MSKKIAVGIDIGTHQIKVVVSELLKEKNKTIPRVIGRGLSESKGLRFGYIVNQNDVTKSLEIALNQAERSAGVKIKKADVSIGGIGLESVVAEGSAIGSKGNFEMSELDIQKVQEVAENNIELLNKKIIHTIPIQFKIDGQKVLGRPIGIKGKKLEGKFLFITYLKQHLEDLAQAIEKTGIEIGEFVAAPIASSIVTLTKAQKIAGCVLANLGAETVSIIVYENGDPISLETFPIGSTNITNDIALGLKIPLEEAEKIKIGMVSGTSYSKKKLEEIISARLEDIFELIDNHLKKIGRNGLLPAGIILTGGGSGITTIEDLARAYLALPSKIATINFISNANSKIKDSTWSVAYGLCILGLTKKEDSKGIETFKRFKNKILNLLKQLSV</sequence>
<comment type="subunit">
    <text evidence="5">Self-interacts. Interacts with FtsZ.</text>
</comment>
<dbReference type="NCBIfam" id="TIGR01174">
    <property type="entry name" value="ftsA"/>
    <property type="match status" value="1"/>
</dbReference>
<evidence type="ECO:0000256" key="1">
    <source>
        <dbReference type="ARBA" id="ARBA00022475"/>
    </source>
</evidence>
<dbReference type="SMART" id="SM00842">
    <property type="entry name" value="FtsA"/>
    <property type="match status" value="1"/>
</dbReference>
<dbReference type="Pfam" id="PF14450">
    <property type="entry name" value="FtsA"/>
    <property type="match status" value="1"/>
</dbReference>
<dbReference type="InterPro" id="IPR003494">
    <property type="entry name" value="SHS2_FtsA"/>
</dbReference>
<evidence type="ECO:0000256" key="4">
    <source>
        <dbReference type="ARBA" id="ARBA00023306"/>
    </source>
</evidence>
<dbReference type="HAMAP" id="MF_02033">
    <property type="entry name" value="FtsA"/>
    <property type="match status" value="1"/>
</dbReference>